<dbReference type="EMBL" id="LT553219">
    <property type="protein sequence ID" value="SAM00491.1"/>
    <property type="molecule type" value="Genomic_DNA"/>
</dbReference>
<evidence type="ECO:0000313" key="2">
    <source>
        <dbReference type="Proteomes" id="UP000078561"/>
    </source>
</evidence>
<keyword evidence="2" id="KW-1185">Reference proteome</keyword>
<protein>
    <submittedName>
        <fullName evidence="1">Uncharacterized protein</fullName>
    </submittedName>
</protein>
<evidence type="ECO:0000313" key="1">
    <source>
        <dbReference type="EMBL" id="SAM00491.1"/>
    </source>
</evidence>
<reference evidence="1" key="1">
    <citation type="submission" date="2016-04" db="EMBL/GenBank/DDBJ databases">
        <authorList>
            <person name="Evans L.H."/>
            <person name="Alamgir A."/>
            <person name="Owens N."/>
            <person name="Weber N.D."/>
            <person name="Virtaneva K."/>
            <person name="Barbian K."/>
            <person name="Babar A."/>
            <person name="Rosenke K."/>
        </authorList>
    </citation>
    <scope>NUCLEOTIDE SEQUENCE [LARGE SCALE GENOMIC DNA]</scope>
    <source>
        <strain evidence="1">CBS 101.48</strain>
    </source>
</reference>
<proteinExistence type="predicted"/>
<accession>A0A168NG78</accession>
<dbReference type="Proteomes" id="UP000078561">
    <property type="component" value="Unassembled WGS sequence"/>
</dbReference>
<organism evidence="1">
    <name type="scientific">Absidia glauca</name>
    <name type="common">Pin mould</name>
    <dbReference type="NCBI Taxonomy" id="4829"/>
    <lineage>
        <taxon>Eukaryota</taxon>
        <taxon>Fungi</taxon>
        <taxon>Fungi incertae sedis</taxon>
        <taxon>Mucoromycota</taxon>
        <taxon>Mucoromycotina</taxon>
        <taxon>Mucoromycetes</taxon>
        <taxon>Mucorales</taxon>
        <taxon>Cunninghamellaceae</taxon>
        <taxon>Absidia</taxon>
    </lineage>
</organism>
<dbReference type="AlphaFoldDB" id="A0A168NG78"/>
<gene>
    <name evidence="1" type="primary">ABSGL_06179.1 scaffold 7705</name>
</gene>
<dbReference type="InParanoid" id="A0A168NG78"/>
<sequence length="69" mass="8127">MLEDGPVCGQDDQCKSVCKAYAEKWTVTLKGYNCHRCSRRINMFCKCKLTGPIDEEKYFDYDSIFECRR</sequence>
<name>A0A168NG78_ABSGL</name>